<protein>
    <submittedName>
        <fullName evidence="1">Uncharacterized protein</fullName>
    </submittedName>
</protein>
<reference evidence="2" key="1">
    <citation type="submission" date="2012-06" db="EMBL/GenBank/DDBJ databases">
        <title>Complete sequence of chromosome of Desulfomonile tiedjei DSM 6799.</title>
        <authorList>
            <person name="Lucas S."/>
            <person name="Copeland A."/>
            <person name="Lapidus A."/>
            <person name="Glavina del Rio T."/>
            <person name="Dalin E."/>
            <person name="Tice H."/>
            <person name="Bruce D."/>
            <person name="Goodwin L."/>
            <person name="Pitluck S."/>
            <person name="Peters L."/>
            <person name="Ovchinnikova G."/>
            <person name="Zeytun A."/>
            <person name="Lu M."/>
            <person name="Kyrpides N."/>
            <person name="Mavromatis K."/>
            <person name="Ivanova N."/>
            <person name="Brettin T."/>
            <person name="Detter J.C."/>
            <person name="Han C."/>
            <person name="Larimer F."/>
            <person name="Land M."/>
            <person name="Hauser L."/>
            <person name="Markowitz V."/>
            <person name="Cheng J.-F."/>
            <person name="Hugenholtz P."/>
            <person name="Woyke T."/>
            <person name="Wu D."/>
            <person name="Spring S."/>
            <person name="Schroeder M."/>
            <person name="Brambilla E."/>
            <person name="Klenk H.-P."/>
            <person name="Eisen J.A."/>
        </authorList>
    </citation>
    <scope>NUCLEOTIDE SEQUENCE [LARGE SCALE GENOMIC DNA]</scope>
    <source>
        <strain evidence="2">ATCC 49306 / DSM 6799 / DCB-1</strain>
    </source>
</reference>
<dbReference type="Proteomes" id="UP000006055">
    <property type="component" value="Chromosome"/>
</dbReference>
<dbReference type="EMBL" id="CP003360">
    <property type="protein sequence ID" value="AFM26557.1"/>
    <property type="molecule type" value="Genomic_DNA"/>
</dbReference>
<evidence type="ECO:0000313" key="1">
    <source>
        <dbReference type="EMBL" id="AFM26557.1"/>
    </source>
</evidence>
<sequence>MDERDLNVRKLAEENFVEAPANLGDCVCDDERKLRMALSELRFRPEIFSTDHIGIKGAYCATHDRCKH</sequence>
<dbReference type="RefSeq" id="WP_014811683.1">
    <property type="nucleotide sequence ID" value="NC_018025.1"/>
</dbReference>
<keyword evidence="2" id="KW-1185">Reference proteome</keyword>
<organism evidence="1 2">
    <name type="scientific">Desulfomonile tiedjei (strain ATCC 49306 / DSM 6799 / DCB-1)</name>
    <dbReference type="NCBI Taxonomy" id="706587"/>
    <lineage>
        <taxon>Bacteria</taxon>
        <taxon>Pseudomonadati</taxon>
        <taxon>Thermodesulfobacteriota</taxon>
        <taxon>Desulfomonilia</taxon>
        <taxon>Desulfomonilales</taxon>
        <taxon>Desulfomonilaceae</taxon>
        <taxon>Desulfomonile</taxon>
    </lineage>
</organism>
<dbReference type="AlphaFoldDB" id="I4CAG6"/>
<name>I4CAG6_DESTA</name>
<gene>
    <name evidence="1" type="ordered locus">Desti_3915</name>
</gene>
<proteinExistence type="predicted"/>
<dbReference type="KEGG" id="dti:Desti_3915"/>
<accession>I4CAG6</accession>
<evidence type="ECO:0000313" key="2">
    <source>
        <dbReference type="Proteomes" id="UP000006055"/>
    </source>
</evidence>
<dbReference type="HOGENOM" id="CLU_2787117_0_0_7"/>